<feature type="region of interest" description="Disordered" evidence="1">
    <location>
        <begin position="140"/>
        <end position="177"/>
    </location>
</feature>
<dbReference type="OMA" id="NPWRMQL"/>
<comment type="caution">
    <text evidence="2">The sequence shown here is derived from an EMBL/GenBank/DDBJ whole genome shotgun (WGS) entry which is preliminary data.</text>
</comment>
<feature type="region of interest" description="Disordered" evidence="1">
    <location>
        <begin position="196"/>
        <end position="254"/>
    </location>
</feature>
<feature type="compositionally biased region" description="Basic residues" evidence="1">
    <location>
        <begin position="209"/>
        <end position="225"/>
    </location>
</feature>
<dbReference type="FunCoup" id="A0A200QYM0">
    <property type="interactions" value="1605"/>
</dbReference>
<evidence type="ECO:0000313" key="2">
    <source>
        <dbReference type="EMBL" id="OVA15500.1"/>
    </source>
</evidence>
<organism evidence="2 3">
    <name type="scientific">Macleaya cordata</name>
    <name type="common">Five-seeded plume-poppy</name>
    <name type="synonym">Bocconia cordata</name>
    <dbReference type="NCBI Taxonomy" id="56857"/>
    <lineage>
        <taxon>Eukaryota</taxon>
        <taxon>Viridiplantae</taxon>
        <taxon>Streptophyta</taxon>
        <taxon>Embryophyta</taxon>
        <taxon>Tracheophyta</taxon>
        <taxon>Spermatophyta</taxon>
        <taxon>Magnoliopsida</taxon>
        <taxon>Ranunculales</taxon>
        <taxon>Papaveraceae</taxon>
        <taxon>Papaveroideae</taxon>
        <taxon>Macleaya</taxon>
    </lineage>
</organism>
<dbReference type="AlphaFoldDB" id="A0A200QYM0"/>
<gene>
    <name evidence="2" type="ORF">BVC80_9035g14</name>
</gene>
<name>A0A200QYM0_MACCD</name>
<feature type="compositionally biased region" description="Polar residues" evidence="1">
    <location>
        <begin position="230"/>
        <end position="254"/>
    </location>
</feature>
<sequence>MQMQKYKLTPAEEDIIQTCKARAIRDFTLTAFVTSGVVWTATRRLGYGYRINLCGGAGIFSGMWLFDRSLNSCLDNILSLEGSRMQSELAKILLTKHRDNPWTMKIIKKHFYPEKVFDDSSLDKPISRWRFRNYYGDSAAESQRSNDSETYDTNTDLEPKQFTDPSPMQSLLQMSSSAEVTADPFDCVFGYPEAREEIRHPDTTEVSPKRRIRSHKRTHRQHRTRHTEVSSDTTSKQSPAQLERQVSISESEKN</sequence>
<protein>
    <submittedName>
        <fullName evidence="2">Uncharacterized protein</fullName>
    </submittedName>
</protein>
<keyword evidence="3" id="KW-1185">Reference proteome</keyword>
<dbReference type="OrthoDB" id="1899410at2759"/>
<evidence type="ECO:0000313" key="3">
    <source>
        <dbReference type="Proteomes" id="UP000195402"/>
    </source>
</evidence>
<dbReference type="EMBL" id="MVGT01000754">
    <property type="protein sequence ID" value="OVA15500.1"/>
    <property type="molecule type" value="Genomic_DNA"/>
</dbReference>
<reference evidence="2 3" key="1">
    <citation type="journal article" date="2017" name="Mol. Plant">
        <title>The Genome of Medicinal Plant Macleaya cordata Provides New Insights into Benzylisoquinoline Alkaloids Metabolism.</title>
        <authorList>
            <person name="Liu X."/>
            <person name="Liu Y."/>
            <person name="Huang P."/>
            <person name="Ma Y."/>
            <person name="Qing Z."/>
            <person name="Tang Q."/>
            <person name="Cao H."/>
            <person name="Cheng P."/>
            <person name="Zheng Y."/>
            <person name="Yuan Z."/>
            <person name="Zhou Y."/>
            <person name="Liu J."/>
            <person name="Tang Z."/>
            <person name="Zhuo Y."/>
            <person name="Zhang Y."/>
            <person name="Yu L."/>
            <person name="Huang J."/>
            <person name="Yang P."/>
            <person name="Peng Q."/>
            <person name="Zhang J."/>
            <person name="Jiang W."/>
            <person name="Zhang Z."/>
            <person name="Lin K."/>
            <person name="Ro D.K."/>
            <person name="Chen X."/>
            <person name="Xiong X."/>
            <person name="Shang Y."/>
            <person name="Huang S."/>
            <person name="Zeng J."/>
        </authorList>
    </citation>
    <scope>NUCLEOTIDE SEQUENCE [LARGE SCALE GENOMIC DNA]</scope>
    <source>
        <strain evidence="3">cv. BLH2017</strain>
        <tissue evidence="2">Root</tissue>
    </source>
</reference>
<feature type="compositionally biased region" description="Low complexity" evidence="1">
    <location>
        <begin position="165"/>
        <end position="177"/>
    </location>
</feature>
<dbReference type="PANTHER" id="PTHR35986:SF1">
    <property type="entry name" value="OS10G0430800 PROTEIN"/>
    <property type="match status" value="1"/>
</dbReference>
<accession>A0A200QYM0</accession>
<evidence type="ECO:0000256" key="1">
    <source>
        <dbReference type="SAM" id="MobiDB-lite"/>
    </source>
</evidence>
<dbReference type="InParanoid" id="A0A200QYM0"/>
<dbReference type="PANTHER" id="PTHR35986">
    <property type="entry name" value="EXPRESSED PROTEIN"/>
    <property type="match status" value="1"/>
</dbReference>
<dbReference type="STRING" id="56857.A0A200QYM0"/>
<proteinExistence type="predicted"/>
<dbReference type="Proteomes" id="UP000195402">
    <property type="component" value="Unassembled WGS sequence"/>
</dbReference>